<dbReference type="OrthoDB" id="10267127at2759"/>
<keyword evidence="2" id="KW-0167">Capsid protein</keyword>
<accession>A0A1C7N2U7</accession>
<keyword evidence="1" id="KW-0732">Signal</keyword>
<keyword evidence="2" id="KW-0946">Virion</keyword>
<dbReference type="Proteomes" id="UP000093000">
    <property type="component" value="Unassembled WGS sequence"/>
</dbReference>
<gene>
    <name evidence="2" type="primary">cotH_0</name>
    <name evidence="2" type="ORF">A0J61_08505</name>
</gene>
<evidence type="ECO:0000313" key="3">
    <source>
        <dbReference type="Proteomes" id="UP000093000"/>
    </source>
</evidence>
<evidence type="ECO:0000256" key="1">
    <source>
        <dbReference type="SAM" id="SignalP"/>
    </source>
</evidence>
<dbReference type="PANTHER" id="PTHR40050">
    <property type="entry name" value="INNER SPORE COAT PROTEIN H"/>
    <property type="match status" value="1"/>
</dbReference>
<keyword evidence="3" id="KW-1185">Reference proteome</keyword>
<feature type="signal peptide" evidence="1">
    <location>
        <begin position="1"/>
        <end position="17"/>
    </location>
</feature>
<organism evidence="2 3">
    <name type="scientific">Choanephora cucurbitarum</name>
    <dbReference type="NCBI Taxonomy" id="101091"/>
    <lineage>
        <taxon>Eukaryota</taxon>
        <taxon>Fungi</taxon>
        <taxon>Fungi incertae sedis</taxon>
        <taxon>Mucoromycota</taxon>
        <taxon>Mucoromycotina</taxon>
        <taxon>Mucoromycetes</taxon>
        <taxon>Mucorales</taxon>
        <taxon>Mucorineae</taxon>
        <taxon>Choanephoraceae</taxon>
        <taxon>Choanephoroideae</taxon>
        <taxon>Choanephora</taxon>
    </lineage>
</organism>
<evidence type="ECO:0000313" key="2">
    <source>
        <dbReference type="EMBL" id="OBZ83443.1"/>
    </source>
</evidence>
<dbReference type="STRING" id="101091.A0A1C7N2U7"/>
<sequence length="570" mass="65115">MLQKLPVVLGLLSLVAANQQDALIDYSVIGTIDSAHSMAVVVDNMTYPLATDKDTSTLHIGQAPIAKSGYRYIKTNNNLTGSIESFLRKPVFESTAYEFFNRTWNTRQVAKLPQLYKPLGAIHRIQSDLHKDGQIPTISIEGAQADFDVLHHNITCKDCKVNTNVTYIGLKEKYRFEDVRVTLAGRSSTWMSKLSYNLKLKKKDRLYDYRSIKLRAMATDPSYLREQLAYDVIESVGLVSSQFSFCRLLINNKEVGLFGIIDTFHNPWLANVFAEGDKDYENGNLYQGTFQSAESAKVHHLSDLDFYHGNLTAYQDGQYKIKANAYDQKEDDYKPLMDFTEFIVNAPTEGSEAVERWKERLDIDSFLRSMALEKIMGYSDGYSTMANNYYILQLPKSNRVFWISSDMDMTLGNTIAYPDDMLSGNYRDYPGLMARPLTGKVLSIKEFRDQFDRLIREISEKLVNPAMMNRRIDDLVSMLREDVEWDQSLPRLGDTQVFGSAQTKDFQYDYEKVKINFTVAMDFMKRFDSVPFDTAINGPTGHISLAGLKEWIQKSSKNIKAFYKEATSSL</sequence>
<reference evidence="2 3" key="1">
    <citation type="submission" date="2016-03" db="EMBL/GenBank/DDBJ databases">
        <title>Choanephora cucurbitarum.</title>
        <authorList>
            <person name="Min B."/>
            <person name="Park H."/>
            <person name="Park J.-H."/>
            <person name="Shin H.-D."/>
            <person name="Choi I.-G."/>
        </authorList>
    </citation>
    <scope>NUCLEOTIDE SEQUENCE [LARGE SCALE GENOMIC DNA]</scope>
    <source>
        <strain evidence="2 3">KUS-F28377</strain>
    </source>
</reference>
<dbReference type="AlphaFoldDB" id="A0A1C7N2U7"/>
<dbReference type="Pfam" id="PF08757">
    <property type="entry name" value="CotH"/>
    <property type="match status" value="1"/>
</dbReference>
<proteinExistence type="predicted"/>
<feature type="chain" id="PRO_5008889448" evidence="1">
    <location>
        <begin position="18"/>
        <end position="570"/>
    </location>
</feature>
<protein>
    <submittedName>
        <fullName evidence="2">Inner spore coat protein H</fullName>
    </submittedName>
</protein>
<dbReference type="InParanoid" id="A0A1C7N2U7"/>
<dbReference type="EMBL" id="LUGH01000662">
    <property type="protein sequence ID" value="OBZ83443.1"/>
    <property type="molecule type" value="Genomic_DNA"/>
</dbReference>
<comment type="caution">
    <text evidence="2">The sequence shown here is derived from an EMBL/GenBank/DDBJ whole genome shotgun (WGS) entry which is preliminary data.</text>
</comment>
<dbReference type="InterPro" id="IPR014867">
    <property type="entry name" value="Spore_coat_CotH_CotH2/3/7"/>
</dbReference>
<dbReference type="PANTHER" id="PTHR40050:SF1">
    <property type="entry name" value="INNER SPORE COAT PROTEIN H"/>
    <property type="match status" value="1"/>
</dbReference>
<name>A0A1C7N2U7_9FUNG</name>